<dbReference type="Proteomes" id="UP000670092">
    <property type="component" value="Unassembled WGS sequence"/>
</dbReference>
<gene>
    <name evidence="4" type="primary">URE4</name>
    <name evidence="4" type="ORF">I7I52_02512</name>
</gene>
<dbReference type="AlphaFoldDB" id="A0A8H8D7V3"/>
<dbReference type="VEuPathDB" id="FungiDB:I7I52_02512"/>
<comment type="caution">
    <text evidence="4">The sequence shown here is derived from an EMBL/GenBank/DDBJ whole genome shotgun (WGS) entry which is preliminary data.</text>
</comment>
<feature type="compositionally biased region" description="Polar residues" evidence="3">
    <location>
        <begin position="151"/>
        <end position="166"/>
    </location>
</feature>
<evidence type="ECO:0000256" key="2">
    <source>
        <dbReference type="ARBA" id="ARBA00023186"/>
    </source>
</evidence>
<reference evidence="4 5" key="1">
    <citation type="submission" date="2021-01" db="EMBL/GenBank/DDBJ databases">
        <title>Chromosome-level genome assembly of a human fungal pathogen reveals clustering of transcriptionally co-regulated genes.</title>
        <authorList>
            <person name="Voorhies M."/>
            <person name="Cohen S."/>
            <person name="Shea T.P."/>
            <person name="Petrus S."/>
            <person name="Munoz J.F."/>
            <person name="Poplawski S."/>
            <person name="Goldman W.E."/>
            <person name="Michael T."/>
            <person name="Cuomo C.A."/>
            <person name="Sil A."/>
            <person name="Beyhan S."/>
        </authorList>
    </citation>
    <scope>NUCLEOTIDE SEQUENCE [LARGE SCALE GENOMIC DNA]</scope>
    <source>
        <strain evidence="4 5">G184AR</strain>
    </source>
</reference>
<evidence type="ECO:0000256" key="3">
    <source>
        <dbReference type="SAM" id="MobiDB-lite"/>
    </source>
</evidence>
<dbReference type="EMBL" id="JAEVHI010000001">
    <property type="protein sequence ID" value="KAG5304249.1"/>
    <property type="molecule type" value="Genomic_DNA"/>
</dbReference>
<sequence length="462" mass="50302">MYTYKFHSGLPLKETILSPNVPKCPFVSPFATAQTSPGRGEVVLSVLPPFVTTISHLSYQYPLKLLNRTPATPLNSKYPESATIPVHLYLLTYGGGLLPGDHIDVSITLKPCTRLVVTTPQGSTKIYKTERTRATDRGGQPVLQDHDSSNKRMNIQQPTGNGNSKGVNIKTNLHDKGLPQCNSSQALDVKLSHQAGLCYIPDPSQPFQDSQYEQVQRFTLLQDKHPEDTNTATGNHGPSLCILDWVTQGRTARGEDWDFHSWKGRNEVWSEDPSTGARKLLLRDTVVLEDETRYTEDQDGNLLPSPDLDSNPIPPPLPPLTCSHTPASSQQAAHASPAPSPAALSIQSRTRPHGIVGTLILHGPLFDSLASFIMEEFSSLPRIGGRNWAASSNAASASAPIPSTRASEQVPVTWTAARVRSNFVLVKFGAKDFESAKGWLGELMRREGSVVGEFGTEALGCL</sequence>
<dbReference type="GO" id="GO:0016151">
    <property type="term" value="F:nickel cation binding"/>
    <property type="evidence" value="ECO:0007669"/>
    <property type="project" value="InterPro"/>
</dbReference>
<keyword evidence="2" id="KW-0143">Chaperone</keyword>
<name>A0A8H8D7V3_AJECA</name>
<evidence type="ECO:0000313" key="4">
    <source>
        <dbReference type="EMBL" id="KAG5304249.1"/>
    </source>
</evidence>
<dbReference type="OrthoDB" id="5550464at2759"/>
<feature type="region of interest" description="Disordered" evidence="3">
    <location>
        <begin position="292"/>
        <end position="344"/>
    </location>
</feature>
<feature type="compositionally biased region" description="Low complexity" evidence="3">
    <location>
        <begin position="301"/>
        <end position="311"/>
    </location>
</feature>
<dbReference type="InterPro" id="IPR002669">
    <property type="entry name" value="UreD"/>
</dbReference>
<feature type="compositionally biased region" description="Low complexity" evidence="3">
    <location>
        <begin position="323"/>
        <end position="344"/>
    </location>
</feature>
<comment type="similarity">
    <text evidence="1">Belongs to the UreD family.</text>
</comment>
<protein>
    <submittedName>
        <fullName evidence="4">Urease accessory protein UreD</fullName>
    </submittedName>
</protein>
<accession>A0A8H8D7V3</accession>
<evidence type="ECO:0000313" key="5">
    <source>
        <dbReference type="Proteomes" id="UP000670092"/>
    </source>
</evidence>
<dbReference type="PANTHER" id="PTHR33643:SF1">
    <property type="entry name" value="UREASE ACCESSORY PROTEIN D"/>
    <property type="match status" value="1"/>
</dbReference>
<organism evidence="4 5">
    <name type="scientific">Ajellomyces capsulatus</name>
    <name type="common">Darling's disease fungus</name>
    <name type="synonym">Histoplasma capsulatum</name>
    <dbReference type="NCBI Taxonomy" id="5037"/>
    <lineage>
        <taxon>Eukaryota</taxon>
        <taxon>Fungi</taxon>
        <taxon>Dikarya</taxon>
        <taxon>Ascomycota</taxon>
        <taxon>Pezizomycotina</taxon>
        <taxon>Eurotiomycetes</taxon>
        <taxon>Eurotiomycetidae</taxon>
        <taxon>Onygenales</taxon>
        <taxon>Ajellomycetaceae</taxon>
        <taxon>Histoplasma</taxon>
    </lineage>
</organism>
<feature type="region of interest" description="Disordered" evidence="3">
    <location>
        <begin position="130"/>
        <end position="166"/>
    </location>
</feature>
<evidence type="ECO:0000256" key="1">
    <source>
        <dbReference type="ARBA" id="ARBA00007177"/>
    </source>
</evidence>
<dbReference type="Pfam" id="PF01774">
    <property type="entry name" value="UreD"/>
    <property type="match status" value="1"/>
</dbReference>
<dbReference type="PANTHER" id="PTHR33643">
    <property type="entry name" value="UREASE ACCESSORY PROTEIN D"/>
    <property type="match status" value="1"/>
</dbReference>
<proteinExistence type="inferred from homology"/>